<dbReference type="Pfam" id="PF08221">
    <property type="entry name" value="HTH_9"/>
    <property type="match status" value="1"/>
</dbReference>
<feature type="domain" description="DNA-directed RNA polymerase III subunit RPC3 winged-helix" evidence="11">
    <location>
        <begin position="386"/>
        <end position="460"/>
    </location>
</feature>
<sequence>MEEFAKLCCHIVKNFYGSFLAEIFRQLTQFGRLSVQQIAQKCRLPLRQVKSGVATLIQLRLLHHHTSSDGQSTYQPNNINAYNVMRTGRLIELVNWKFGSTAADVLETLAAMGFATPHELELQVLGDEDLTIDKVRFRSLLKQLISSKYIKAAREAHFQSVSDRRQDAERFLRHNSMLPTGAGKKVTIDADGKIDLELEKRIDGNISAYDVVQELNSDSTQVAMSTLPKAFTKLNQDTTMLSIDFSNLIMRIRDDRVATLAEKVFGRHLAQVARAACSQIEDLDSKPLPVQLIEDPAVSLQRLDTYKIGADIFQDLTNGVPRSNGANGHHGRRTNGAMREDRMIEHQLALLAEGPFSFLLPDASDSSTWYMNKSKLNDFLWDKELHRLIGERLTEPALRIVRMLADKGKLDERTMLDVGLLNAKELRKCLAALQTMGFLELQEIPKDPQRQPKSTIFLYFYDPERVRKVCLESLYKAMSRMYERLHMEREKVSSLLVKVDRLEPGTEEDLLLLAELEELNGWRQKESWFTTEIHRIDDSIAILRDL</sequence>
<evidence type="ECO:0000256" key="4">
    <source>
        <dbReference type="ARBA" id="ARBA00022478"/>
    </source>
</evidence>
<name>A0AA38X0G2_9EURO</name>
<dbReference type="GO" id="GO:0005666">
    <property type="term" value="C:RNA polymerase III complex"/>
    <property type="evidence" value="ECO:0007669"/>
    <property type="project" value="UniProtKB-UniRule"/>
</dbReference>
<keyword evidence="4 8" id="KW-0240">DNA-directed RNA polymerase</keyword>
<evidence type="ECO:0000313" key="13">
    <source>
        <dbReference type="Proteomes" id="UP001172673"/>
    </source>
</evidence>
<dbReference type="GO" id="GO:0006351">
    <property type="term" value="P:DNA-templated transcription"/>
    <property type="evidence" value="ECO:0007669"/>
    <property type="project" value="InterPro"/>
</dbReference>
<evidence type="ECO:0000256" key="5">
    <source>
        <dbReference type="ARBA" id="ARBA00023163"/>
    </source>
</evidence>
<evidence type="ECO:0000256" key="6">
    <source>
        <dbReference type="ARBA" id="ARBA00023242"/>
    </source>
</evidence>
<comment type="similarity">
    <text evidence="2 8">Belongs to the RNA polymerase beta chain family.</text>
</comment>
<evidence type="ECO:0000313" key="12">
    <source>
        <dbReference type="EMBL" id="KAJ9604518.1"/>
    </source>
</evidence>
<gene>
    <name evidence="12" type="primary">RPC82</name>
    <name evidence="12" type="ORF">H2200_010631</name>
</gene>
<dbReference type="Proteomes" id="UP001172673">
    <property type="component" value="Unassembled WGS sequence"/>
</dbReference>
<evidence type="ECO:0000256" key="3">
    <source>
        <dbReference type="ARBA" id="ARBA00011206"/>
    </source>
</evidence>
<comment type="subcellular location">
    <subcellularLocation>
        <location evidence="1 8">Nucleus</location>
    </subcellularLocation>
</comment>
<dbReference type="EMBL" id="JAPDRK010000018">
    <property type="protein sequence ID" value="KAJ9604518.1"/>
    <property type="molecule type" value="Genomic_DNA"/>
</dbReference>
<organism evidence="12 13">
    <name type="scientific">Cladophialophora chaetospira</name>
    <dbReference type="NCBI Taxonomy" id="386627"/>
    <lineage>
        <taxon>Eukaryota</taxon>
        <taxon>Fungi</taxon>
        <taxon>Dikarya</taxon>
        <taxon>Ascomycota</taxon>
        <taxon>Pezizomycotina</taxon>
        <taxon>Eurotiomycetes</taxon>
        <taxon>Chaetothyriomycetidae</taxon>
        <taxon>Chaetothyriales</taxon>
        <taxon>Herpotrichiellaceae</taxon>
        <taxon>Cladophialophora</taxon>
    </lineage>
</organism>
<dbReference type="PANTHER" id="PTHR12949:SF0">
    <property type="entry name" value="DNA-DIRECTED RNA POLYMERASE III SUBUNIT RPC3"/>
    <property type="match status" value="1"/>
</dbReference>
<accession>A0AA38X0G2</accession>
<evidence type="ECO:0000259" key="11">
    <source>
        <dbReference type="Pfam" id="PF22536"/>
    </source>
</evidence>
<reference evidence="12" key="1">
    <citation type="submission" date="2022-10" db="EMBL/GenBank/DDBJ databases">
        <title>Culturing micro-colonial fungi from biological soil crusts in the Mojave desert and describing Neophaeococcomyces mojavensis, and introducing the new genera and species Taxawa tesnikishii.</title>
        <authorList>
            <person name="Kurbessoian T."/>
            <person name="Stajich J.E."/>
        </authorList>
    </citation>
    <scope>NUCLEOTIDE SEQUENCE</scope>
    <source>
        <strain evidence="12">TK_41</strain>
    </source>
</reference>
<feature type="domain" description="RNA polymerase III subunit RPC82-related helix-turn-helix" evidence="10">
    <location>
        <begin position="6"/>
        <end position="65"/>
    </location>
</feature>
<comment type="subunit">
    <text evidence="3 8">Component of the RNA polymerase III (Pol III) complex consisting of 17 subunits.</text>
</comment>
<dbReference type="InterPro" id="IPR039748">
    <property type="entry name" value="RPC3"/>
</dbReference>
<keyword evidence="5 8" id="KW-0804">Transcription</keyword>
<evidence type="ECO:0000256" key="2">
    <source>
        <dbReference type="ARBA" id="ARBA00006835"/>
    </source>
</evidence>
<dbReference type="InterPro" id="IPR008806">
    <property type="entry name" value="RNA_pol_III_Rpc82_C"/>
</dbReference>
<dbReference type="InterPro" id="IPR055207">
    <property type="entry name" value="POLR3C_WHD"/>
</dbReference>
<dbReference type="Gene3D" id="1.10.10.10">
    <property type="entry name" value="Winged helix-like DNA-binding domain superfamily/Winged helix DNA-binding domain"/>
    <property type="match status" value="2"/>
</dbReference>
<dbReference type="InterPro" id="IPR013197">
    <property type="entry name" value="RNA_pol_III_RPC82-rel_HTH"/>
</dbReference>
<evidence type="ECO:0000256" key="7">
    <source>
        <dbReference type="ARBA" id="ARBA00025127"/>
    </source>
</evidence>
<protein>
    <recommendedName>
        <fullName evidence="8">DNA-directed RNA polymerase III subunit RPC3</fullName>
        <shortName evidence="8">RNA polymerase III subunit C3</shortName>
    </recommendedName>
</protein>
<comment type="caution">
    <text evidence="12">The sequence shown here is derived from an EMBL/GenBank/DDBJ whole genome shotgun (WGS) entry which is preliminary data.</text>
</comment>
<evidence type="ECO:0000256" key="8">
    <source>
        <dbReference type="RuleBase" id="RU367076"/>
    </source>
</evidence>
<dbReference type="InterPro" id="IPR036388">
    <property type="entry name" value="WH-like_DNA-bd_sf"/>
</dbReference>
<dbReference type="PANTHER" id="PTHR12949">
    <property type="entry name" value="RNA POLYMERASE III DNA DIRECTED -RELATED"/>
    <property type="match status" value="1"/>
</dbReference>
<feature type="domain" description="RNA polymerase III Rpc82 C -terminal" evidence="9">
    <location>
        <begin position="141"/>
        <end position="376"/>
    </location>
</feature>
<evidence type="ECO:0000259" key="9">
    <source>
        <dbReference type="Pfam" id="PF05645"/>
    </source>
</evidence>
<proteinExistence type="inferred from homology"/>
<keyword evidence="13" id="KW-1185">Reference proteome</keyword>
<dbReference type="GO" id="GO:0003697">
    <property type="term" value="F:single-stranded DNA binding"/>
    <property type="evidence" value="ECO:0007669"/>
    <property type="project" value="UniProtKB-UniRule"/>
</dbReference>
<dbReference type="AlphaFoldDB" id="A0AA38X0G2"/>
<evidence type="ECO:0000259" key="10">
    <source>
        <dbReference type="Pfam" id="PF08221"/>
    </source>
</evidence>
<dbReference type="Pfam" id="PF22536">
    <property type="entry name" value="WHD_POLR3C"/>
    <property type="match status" value="1"/>
</dbReference>
<comment type="function">
    <text evidence="7 8">DNA-dependent RNA polymerase catalyzes the transcription of DNA into RNA using the four ribonucleoside triphosphates as substrates. Specific core component of RNA polymerase III which synthesizes small RNAs, such as 5S rRNA and tRNAs.</text>
</comment>
<keyword evidence="6 8" id="KW-0539">Nucleus</keyword>
<evidence type="ECO:0000256" key="1">
    <source>
        <dbReference type="ARBA" id="ARBA00004123"/>
    </source>
</evidence>
<dbReference type="Pfam" id="PF05645">
    <property type="entry name" value="RNA_pol_Rpc82"/>
    <property type="match status" value="1"/>
</dbReference>